<keyword evidence="5 9" id="KW-0472">Membrane</keyword>
<dbReference type="GO" id="GO:0044877">
    <property type="term" value="F:protein-containing complex binding"/>
    <property type="evidence" value="ECO:0007669"/>
    <property type="project" value="InterPro"/>
</dbReference>
<evidence type="ECO:0000313" key="11">
    <source>
        <dbReference type="EMBL" id="QID18581.1"/>
    </source>
</evidence>
<keyword evidence="12" id="KW-1185">Reference proteome</keyword>
<evidence type="ECO:0000259" key="10">
    <source>
        <dbReference type="Pfam" id="PF09976"/>
    </source>
</evidence>
<evidence type="ECO:0000256" key="1">
    <source>
        <dbReference type="ARBA" id="ARBA00004401"/>
    </source>
</evidence>
<gene>
    <name evidence="11" type="ORF">G3580_13670</name>
</gene>
<sequence>MAVYDLEEQEQLDELKAWWAQWGNLITGVIVAIAVASVGWQGWKWYQRKESAQAAALYAMVEKAAAQQDPAAARQATGQILEKYSGTAYATLAAMLSAKLQADAGDTENAVLPLQWVIDHADLAIMRDIARLRLAAVRLNGGDAQGALAVLDKAPSETLLVRYYDLRGDALTAAGKIDEAKAAYDKALAQVNANPVAGDRSAEIIRLKRDALSGGAQ</sequence>
<evidence type="ECO:0000256" key="6">
    <source>
        <dbReference type="ARBA" id="ARBA00023186"/>
    </source>
</evidence>
<dbReference type="GO" id="GO:0005886">
    <property type="term" value="C:plasma membrane"/>
    <property type="evidence" value="ECO:0007669"/>
    <property type="project" value="UniProtKB-SubCell"/>
</dbReference>
<evidence type="ECO:0000256" key="7">
    <source>
        <dbReference type="ARBA" id="ARBA00024197"/>
    </source>
</evidence>
<dbReference type="Proteomes" id="UP000501991">
    <property type="component" value="Chromosome"/>
</dbReference>
<dbReference type="PANTHER" id="PTHR38035:SF1">
    <property type="entry name" value="ANCILLARY SECYEG TRANSLOCON SUBUNIT"/>
    <property type="match status" value="1"/>
</dbReference>
<evidence type="ECO:0000256" key="9">
    <source>
        <dbReference type="SAM" id="Phobius"/>
    </source>
</evidence>
<dbReference type="KEGG" id="azq:G3580_13670"/>
<dbReference type="RefSeq" id="WP_173766370.1">
    <property type="nucleotide sequence ID" value="NZ_CP048836.1"/>
</dbReference>
<feature type="transmembrane region" description="Helical" evidence="9">
    <location>
        <begin position="20"/>
        <end position="40"/>
    </location>
</feature>
<comment type="similarity">
    <text evidence="7">Belongs to the YfgM family.</text>
</comment>
<dbReference type="InterPro" id="IPR026039">
    <property type="entry name" value="YfgM"/>
</dbReference>
<organism evidence="11 12">
    <name type="scientific">Nitrogeniibacter mangrovi</name>
    <dbReference type="NCBI Taxonomy" id="2016596"/>
    <lineage>
        <taxon>Bacteria</taxon>
        <taxon>Pseudomonadati</taxon>
        <taxon>Pseudomonadota</taxon>
        <taxon>Betaproteobacteria</taxon>
        <taxon>Rhodocyclales</taxon>
        <taxon>Zoogloeaceae</taxon>
        <taxon>Nitrogeniibacter</taxon>
    </lineage>
</organism>
<dbReference type="SUPFAM" id="SSF48452">
    <property type="entry name" value="TPR-like"/>
    <property type="match status" value="1"/>
</dbReference>
<dbReference type="AlphaFoldDB" id="A0A6C1B4F9"/>
<dbReference type="PIRSF" id="PIRSF006170">
    <property type="entry name" value="YfgM"/>
    <property type="match status" value="1"/>
</dbReference>
<dbReference type="EMBL" id="CP048836">
    <property type="protein sequence ID" value="QID18581.1"/>
    <property type="molecule type" value="Genomic_DNA"/>
</dbReference>
<evidence type="ECO:0000256" key="3">
    <source>
        <dbReference type="ARBA" id="ARBA00022692"/>
    </source>
</evidence>
<proteinExistence type="inferred from homology"/>
<keyword evidence="2" id="KW-1003">Cell membrane</keyword>
<evidence type="ECO:0000256" key="8">
    <source>
        <dbReference type="ARBA" id="ARBA00024235"/>
    </source>
</evidence>
<evidence type="ECO:0000256" key="4">
    <source>
        <dbReference type="ARBA" id="ARBA00022989"/>
    </source>
</evidence>
<keyword evidence="6" id="KW-0143">Chaperone</keyword>
<reference evidence="11 12" key="1">
    <citation type="submission" date="2020-02" db="EMBL/GenBank/DDBJ databases">
        <title>Nitrogenibacter mangrovi gen. nov., sp. nov. isolated from mangrove sediment, a denitrifying betaproteobacterium.</title>
        <authorList>
            <person name="Liao H."/>
            <person name="Tian Y."/>
        </authorList>
    </citation>
    <scope>NUCLEOTIDE SEQUENCE [LARGE SCALE GENOMIC DNA]</scope>
    <source>
        <strain evidence="11 12">M9-3-2</strain>
    </source>
</reference>
<dbReference type="InterPro" id="IPR018704">
    <property type="entry name" value="SecYEG/CpoB_TPR"/>
</dbReference>
<dbReference type="Pfam" id="PF09976">
    <property type="entry name" value="TPR_21"/>
    <property type="match status" value="1"/>
</dbReference>
<keyword evidence="4 9" id="KW-1133">Transmembrane helix</keyword>
<evidence type="ECO:0000256" key="5">
    <source>
        <dbReference type="ARBA" id="ARBA00023136"/>
    </source>
</evidence>
<feature type="domain" description="Ancillary SecYEG translocon subunit/Cell division coordinator CpoB TPR" evidence="10">
    <location>
        <begin position="16"/>
        <end position="213"/>
    </location>
</feature>
<evidence type="ECO:0000313" key="12">
    <source>
        <dbReference type="Proteomes" id="UP000501991"/>
    </source>
</evidence>
<dbReference type="Gene3D" id="1.25.40.10">
    <property type="entry name" value="Tetratricopeptide repeat domain"/>
    <property type="match status" value="1"/>
</dbReference>
<keyword evidence="3 9" id="KW-0812">Transmembrane</keyword>
<dbReference type="InterPro" id="IPR011990">
    <property type="entry name" value="TPR-like_helical_dom_sf"/>
</dbReference>
<dbReference type="PANTHER" id="PTHR38035">
    <property type="entry name" value="UPF0070 PROTEIN YFGM"/>
    <property type="match status" value="1"/>
</dbReference>
<accession>A0A6C1B4F9</accession>
<name>A0A6C1B4F9_9RHOO</name>
<comment type="subcellular location">
    <subcellularLocation>
        <location evidence="1">Cell membrane</location>
        <topology evidence="1">Single-pass type II membrane protein</topology>
    </subcellularLocation>
</comment>
<protein>
    <recommendedName>
        <fullName evidence="8">Ancillary SecYEG translocon subunit</fullName>
    </recommendedName>
</protein>
<evidence type="ECO:0000256" key="2">
    <source>
        <dbReference type="ARBA" id="ARBA00022475"/>
    </source>
</evidence>